<evidence type="ECO:0000313" key="7">
    <source>
        <dbReference type="Proteomes" id="UP000037685"/>
    </source>
</evidence>
<dbReference type="Gene3D" id="1.10.510.10">
    <property type="entry name" value="Transferase(Phosphotransferase) domain 1"/>
    <property type="match status" value="1"/>
</dbReference>
<proteinExistence type="predicted"/>
<keyword evidence="2" id="KW-0547">Nucleotide-binding</keyword>
<dbReference type="SMART" id="SM00220">
    <property type="entry name" value="S_TKc"/>
    <property type="match status" value="1"/>
</dbReference>
<keyword evidence="4" id="KW-0067">ATP-binding</keyword>
<dbReference type="SUPFAM" id="SSF56112">
    <property type="entry name" value="Protein kinase-like (PK-like)"/>
    <property type="match status" value="1"/>
</dbReference>
<evidence type="ECO:0000313" key="6">
    <source>
        <dbReference type="EMBL" id="KOX90029.1"/>
    </source>
</evidence>
<dbReference type="AlphaFoldDB" id="A0A0M9ADW0"/>
<dbReference type="InterPro" id="IPR008271">
    <property type="entry name" value="Ser/Thr_kinase_AS"/>
</dbReference>
<dbReference type="PATRIC" id="fig|271.14.peg.1291"/>
<dbReference type="GO" id="GO:0005524">
    <property type="term" value="F:ATP binding"/>
    <property type="evidence" value="ECO:0007669"/>
    <property type="project" value="UniProtKB-KW"/>
</dbReference>
<evidence type="ECO:0000256" key="4">
    <source>
        <dbReference type="ARBA" id="ARBA00022840"/>
    </source>
</evidence>
<dbReference type="EMBL" id="LHCI01000106">
    <property type="protein sequence ID" value="KOX90029.1"/>
    <property type="molecule type" value="Genomic_DNA"/>
</dbReference>
<dbReference type="PANTHER" id="PTHR43289:SF6">
    <property type="entry name" value="SERINE_THREONINE-PROTEIN KINASE NEKL-3"/>
    <property type="match status" value="1"/>
</dbReference>
<keyword evidence="1 6" id="KW-0808">Transferase</keyword>
<gene>
    <name evidence="6" type="primary">stkP</name>
    <name evidence="6" type="ORF">BVI061214_01216</name>
</gene>
<evidence type="ECO:0000259" key="5">
    <source>
        <dbReference type="PROSITE" id="PS50011"/>
    </source>
</evidence>
<dbReference type="Proteomes" id="UP000037685">
    <property type="component" value="Unassembled WGS sequence"/>
</dbReference>
<dbReference type="GO" id="GO:0004674">
    <property type="term" value="F:protein serine/threonine kinase activity"/>
    <property type="evidence" value="ECO:0007669"/>
    <property type="project" value="UniProtKB-EC"/>
</dbReference>
<dbReference type="InterPro" id="IPR000719">
    <property type="entry name" value="Prot_kinase_dom"/>
</dbReference>
<keyword evidence="3 6" id="KW-0418">Kinase</keyword>
<evidence type="ECO:0000256" key="1">
    <source>
        <dbReference type="ARBA" id="ARBA00022679"/>
    </source>
</evidence>
<name>A0A0M9ADW0_THEAQ</name>
<sequence>MKGVRKGIVGAVSLAGKTLLGRYRVVRPLGQGALATVYLAFDPFGTPYALKLFPKGAEARRNREFWVGKRLDHPNLNPVLEKLDLEEGPALLLAYAPGEEMERWMGRRPGKPRALQVFRQLLLALAHMHAKGLVHRDVKPENIIVAGTDEARLVDFDLSGPVAEAFKKPLRVGTLPYLAPEQVLGQSPGPEADVYAAGVILYWILSGEHPFVGAPEEVLLGHLKAPVPPLPGLGERERAYLERLLAKRPKERFKDAGEALEAFPF</sequence>
<comment type="caution">
    <text evidence="6">The sequence shown here is derived from an EMBL/GenBank/DDBJ whole genome shotgun (WGS) entry which is preliminary data.</text>
</comment>
<dbReference type="PROSITE" id="PS00108">
    <property type="entry name" value="PROTEIN_KINASE_ST"/>
    <property type="match status" value="1"/>
</dbReference>
<dbReference type="InterPro" id="IPR011009">
    <property type="entry name" value="Kinase-like_dom_sf"/>
</dbReference>
<dbReference type="PROSITE" id="PS50011">
    <property type="entry name" value="PROTEIN_KINASE_DOM"/>
    <property type="match status" value="1"/>
</dbReference>
<accession>A0A0M9ADW0</accession>
<dbReference type="Pfam" id="PF00069">
    <property type="entry name" value="Pkinase"/>
    <property type="match status" value="1"/>
</dbReference>
<dbReference type="EC" id="2.7.11.1" evidence="6"/>
<evidence type="ECO:0000256" key="2">
    <source>
        <dbReference type="ARBA" id="ARBA00022741"/>
    </source>
</evidence>
<dbReference type="PANTHER" id="PTHR43289">
    <property type="entry name" value="MITOGEN-ACTIVATED PROTEIN KINASE KINASE KINASE 20-RELATED"/>
    <property type="match status" value="1"/>
</dbReference>
<dbReference type="CDD" id="cd14014">
    <property type="entry name" value="STKc_PknB_like"/>
    <property type="match status" value="1"/>
</dbReference>
<organism evidence="6 7">
    <name type="scientific">Thermus aquaticus</name>
    <dbReference type="NCBI Taxonomy" id="271"/>
    <lineage>
        <taxon>Bacteria</taxon>
        <taxon>Thermotogati</taxon>
        <taxon>Deinococcota</taxon>
        <taxon>Deinococci</taxon>
        <taxon>Thermales</taxon>
        <taxon>Thermaceae</taxon>
        <taxon>Thermus</taxon>
    </lineage>
</organism>
<protein>
    <submittedName>
        <fullName evidence="6">Serine/threonine-protein kinase StkP</fullName>
        <ecNumber evidence="6">2.7.11.1</ecNumber>
    </submittedName>
</protein>
<feature type="domain" description="Protein kinase" evidence="5">
    <location>
        <begin position="23"/>
        <end position="265"/>
    </location>
</feature>
<reference evidence="6 7" key="1">
    <citation type="submission" date="2015-07" db="EMBL/GenBank/DDBJ databases">
        <authorList>
            <person name="Noorani M."/>
        </authorList>
    </citation>
    <scope>NUCLEOTIDE SEQUENCE [LARGE SCALE GENOMIC DNA]</scope>
    <source>
        <strain evidence="7">ATCC 25104 / DSM 625 / JCM 10724 / NBRC 103206 / NCIMB 11243 / YT-1</strain>
    </source>
</reference>
<evidence type="ECO:0000256" key="3">
    <source>
        <dbReference type="ARBA" id="ARBA00022777"/>
    </source>
</evidence>